<sequence length="561" mass="59609">MNATRSNQSATAVIRNQILWDRLIAVVEEQAQTIIRTAFGAAAREAGDVSAGLFLPDGRMIAQAVTGTPGHVNSVAESLRHFLAEFPAATMRPGDIYITNDPWKATGHLFDITVVTPVFLGRKLVALFASNTHVVDIGGVGVGPDATQIYHEGLFIPIAKLADRGEMSKTVLDFLRANVRDPVQVVGDVYALVSCNDVAGRRLTSMMREYGLKTLTPLGEHIIAQSRAAMLKAAAAWPAGTWRHEMTIDGYEAPIHLKAALTVSARGIEVDFAGSSGTVQRALNVPKSYTDAYTSFGVRCIIGADVPNNAGSLGVVKVKAPEGSIVNALPPCAVTSRAIVGMMLPDLVFGCLRQVHPDRVPAEGASSLWNIRLVGGQPMAGAPSEDFLAGRRFTQVSFTTGGTGARPRQDGLSTTSFPSGVRNTAVEISETMAPLVFWRKEYRRDSGGPGKYRGGLGQVVEVAHAGHVPMILAATFDRIKYPARGALGGHEGAAGRVRLKSGQVLNGKGRQLVPAGDRVIIETPGGGGIGDPRERAREYVERDVRHGLVGADAAREIYGQS</sequence>
<protein>
    <submittedName>
        <fullName evidence="3">5-oxoprolinase</fullName>
    </submittedName>
</protein>
<keyword evidence="4" id="KW-1185">Reference proteome</keyword>
<dbReference type="EMBL" id="PYAL01000009">
    <property type="protein sequence ID" value="RXN83788.1"/>
    <property type="molecule type" value="Genomic_DNA"/>
</dbReference>
<accession>A0A4Q1HD99</accession>
<comment type="caution">
    <text evidence="3">The sequence shown here is derived from an EMBL/GenBank/DDBJ whole genome shotgun (WGS) entry which is preliminary data.</text>
</comment>
<dbReference type="GO" id="GO:0017168">
    <property type="term" value="F:5-oxoprolinase (ATP-hydrolyzing) activity"/>
    <property type="evidence" value="ECO:0007669"/>
    <property type="project" value="TreeGrafter"/>
</dbReference>
<organism evidence="3 4">
    <name type="scientific">Achromobacter aloeverae</name>
    <dbReference type="NCBI Taxonomy" id="1750518"/>
    <lineage>
        <taxon>Bacteria</taxon>
        <taxon>Pseudomonadati</taxon>
        <taxon>Pseudomonadota</taxon>
        <taxon>Betaproteobacteria</taxon>
        <taxon>Burkholderiales</taxon>
        <taxon>Alcaligenaceae</taxon>
        <taxon>Achromobacter</taxon>
    </lineage>
</organism>
<feature type="region of interest" description="Disordered" evidence="1">
    <location>
        <begin position="398"/>
        <end position="418"/>
    </location>
</feature>
<name>A0A4Q1HD99_9BURK</name>
<dbReference type="PANTHER" id="PTHR11365">
    <property type="entry name" value="5-OXOPROLINASE RELATED"/>
    <property type="match status" value="1"/>
</dbReference>
<dbReference type="Proteomes" id="UP000290849">
    <property type="component" value="Unassembled WGS sequence"/>
</dbReference>
<reference evidence="3 4" key="1">
    <citation type="journal article" date="2017" name="Int. J. Syst. Evol. Microbiol.">
        <title>Achromobacter aloeverae sp. nov., isolated from the root of Aloe vera (L.) Burm.f.</title>
        <authorList>
            <person name="Kuncharoen N."/>
            <person name="Muramatsu Y."/>
            <person name="Shibata C."/>
            <person name="Kamakura Y."/>
            <person name="Nakagawa Y."/>
            <person name="Tanasupawat S."/>
        </authorList>
    </citation>
    <scope>NUCLEOTIDE SEQUENCE [LARGE SCALE GENOMIC DNA]</scope>
    <source>
        <strain evidence="3 4">AVA-1</strain>
    </source>
</reference>
<feature type="domain" description="Hydantoinase B/oxoprolinase" evidence="2">
    <location>
        <begin position="14"/>
        <end position="532"/>
    </location>
</feature>
<dbReference type="GO" id="GO:0005829">
    <property type="term" value="C:cytosol"/>
    <property type="evidence" value="ECO:0007669"/>
    <property type="project" value="TreeGrafter"/>
</dbReference>
<gene>
    <name evidence="3" type="ORF">C7R54_26330</name>
</gene>
<evidence type="ECO:0000256" key="1">
    <source>
        <dbReference type="SAM" id="MobiDB-lite"/>
    </source>
</evidence>
<dbReference type="InterPro" id="IPR003692">
    <property type="entry name" value="Hydantoinase_B"/>
</dbReference>
<dbReference type="GO" id="GO:0006749">
    <property type="term" value="P:glutathione metabolic process"/>
    <property type="evidence" value="ECO:0007669"/>
    <property type="project" value="TreeGrafter"/>
</dbReference>
<evidence type="ECO:0000259" key="2">
    <source>
        <dbReference type="Pfam" id="PF02538"/>
    </source>
</evidence>
<evidence type="ECO:0000313" key="3">
    <source>
        <dbReference type="EMBL" id="RXN83788.1"/>
    </source>
</evidence>
<evidence type="ECO:0000313" key="4">
    <source>
        <dbReference type="Proteomes" id="UP000290849"/>
    </source>
</evidence>
<dbReference type="OrthoDB" id="8612863at2"/>
<dbReference type="InterPro" id="IPR045079">
    <property type="entry name" value="Oxoprolinase-like"/>
</dbReference>
<dbReference type="Pfam" id="PF02538">
    <property type="entry name" value="Hydantoinase_B"/>
    <property type="match status" value="1"/>
</dbReference>
<dbReference type="RefSeq" id="WP_129153900.1">
    <property type="nucleotide sequence ID" value="NZ_JBHSDO010000015.1"/>
</dbReference>
<proteinExistence type="predicted"/>
<dbReference type="AlphaFoldDB" id="A0A4Q1HD99"/>
<dbReference type="PANTHER" id="PTHR11365:SF23">
    <property type="entry name" value="HYPOTHETICAL 5-OXOPROLINASE (EUROFUNG)-RELATED"/>
    <property type="match status" value="1"/>
</dbReference>